<keyword evidence="3" id="KW-0378">Hydrolase</keyword>
<dbReference type="Proteomes" id="UP000198660">
    <property type="component" value="Unassembled WGS sequence"/>
</dbReference>
<dbReference type="GO" id="GO:0046872">
    <property type="term" value="F:metal ion binding"/>
    <property type="evidence" value="ECO:0007669"/>
    <property type="project" value="UniProtKB-KW"/>
</dbReference>
<evidence type="ECO:0000256" key="4">
    <source>
        <dbReference type="ARBA" id="ARBA00022842"/>
    </source>
</evidence>
<dbReference type="Pfam" id="PF13242">
    <property type="entry name" value="Hydrolase_like"/>
    <property type="match status" value="1"/>
</dbReference>
<dbReference type="SFLD" id="SFLDS00003">
    <property type="entry name" value="Haloacid_Dehalogenase"/>
    <property type="match status" value="1"/>
</dbReference>
<proteinExistence type="inferred from homology"/>
<dbReference type="CDD" id="cd07530">
    <property type="entry name" value="HAD_Pase_UmpH-like"/>
    <property type="match status" value="1"/>
</dbReference>
<evidence type="ECO:0000256" key="7">
    <source>
        <dbReference type="PIRSR" id="PIRSR000915-2"/>
    </source>
</evidence>
<evidence type="ECO:0000256" key="1">
    <source>
        <dbReference type="ARBA" id="ARBA00006696"/>
    </source>
</evidence>
<evidence type="ECO:0000313" key="9">
    <source>
        <dbReference type="EMBL" id="SFS65698.1"/>
    </source>
</evidence>
<dbReference type="EMBL" id="FPAA01000005">
    <property type="protein sequence ID" value="SFS65698.1"/>
    <property type="molecule type" value="Genomic_DNA"/>
</dbReference>
<evidence type="ECO:0000256" key="2">
    <source>
        <dbReference type="ARBA" id="ARBA00022723"/>
    </source>
</evidence>
<dbReference type="SFLD" id="SFLDG01139">
    <property type="entry name" value="C2.A:_Pyridoxal_Phosphate_Phos"/>
    <property type="match status" value="1"/>
</dbReference>
<dbReference type="SUPFAM" id="SSF56784">
    <property type="entry name" value="HAD-like"/>
    <property type="match status" value="1"/>
</dbReference>
<dbReference type="InterPro" id="IPR006354">
    <property type="entry name" value="HAD-SF_hydro_IIA_hyp1"/>
</dbReference>
<dbReference type="RefSeq" id="WP_091836500.1">
    <property type="nucleotide sequence ID" value="NZ_FPAA01000005.1"/>
</dbReference>
<dbReference type="InterPro" id="IPR036412">
    <property type="entry name" value="HAD-like_sf"/>
</dbReference>
<sequence length="258" mass="28151">MKQARYKGYLIDLDGTLFRGEEVIQEGLAFVQELKNRGLSFLYLTNNSTRRPEQVAEKLQKFGYPAHPEQVVTSAMATAQVIRRTFDSPPSVYAIGEEGLIHALTQVGCKMTSDHPDAVVVGLDRGFSYDKMKKAALAIRQGARFFGTNEDRVLPTEEGLLPGSGSLAMAVAITTGVDPIWIGKPQRPIVEVALKKLDCSKSEALIVGDNVKTDILAGVNGGIDTLFVTTGVTTLEEYNQGEISATYVHDSLALWQFI</sequence>
<keyword evidence="4 5" id="KW-0460">Magnesium</keyword>
<accession>A0A1I6RML8</accession>
<keyword evidence="2 5" id="KW-0479">Metal-binding</keyword>
<comment type="cofactor">
    <cofactor evidence="8">
        <name>Mg(2+)</name>
        <dbReference type="ChEBI" id="CHEBI:18420"/>
    </cofactor>
    <text evidence="8">Divalent metal ions. Mg(2+) is the most effective.</text>
</comment>
<dbReference type="PANTHER" id="PTHR19288">
    <property type="entry name" value="4-NITROPHENYLPHOSPHATASE-RELATED"/>
    <property type="match status" value="1"/>
</dbReference>
<organism evidence="9 10">
    <name type="scientific">Marininema halotolerans</name>
    <dbReference type="NCBI Taxonomy" id="1155944"/>
    <lineage>
        <taxon>Bacteria</taxon>
        <taxon>Bacillati</taxon>
        <taxon>Bacillota</taxon>
        <taxon>Bacilli</taxon>
        <taxon>Bacillales</taxon>
        <taxon>Thermoactinomycetaceae</taxon>
        <taxon>Marininema</taxon>
    </lineage>
</organism>
<comment type="function">
    <text evidence="5">Catalyzes the dephosphorylation of 2-6 carbon acid sugars in vitro.</text>
</comment>
<evidence type="ECO:0000256" key="5">
    <source>
        <dbReference type="PIRNR" id="PIRNR000915"/>
    </source>
</evidence>
<dbReference type="InterPro" id="IPR006357">
    <property type="entry name" value="HAD-SF_hydro_IIA"/>
</dbReference>
<dbReference type="GO" id="GO:0016791">
    <property type="term" value="F:phosphatase activity"/>
    <property type="evidence" value="ECO:0007669"/>
    <property type="project" value="TreeGrafter"/>
</dbReference>
<dbReference type="PANTHER" id="PTHR19288:SF46">
    <property type="entry name" value="HALOACID DEHALOGENASE-LIKE HYDROLASE DOMAIN-CONTAINING PROTEIN 2"/>
    <property type="match status" value="1"/>
</dbReference>
<name>A0A1I6RML8_9BACL</name>
<dbReference type="Pfam" id="PF13344">
    <property type="entry name" value="Hydrolase_6"/>
    <property type="match status" value="1"/>
</dbReference>
<dbReference type="PIRSF" id="PIRSF000915">
    <property type="entry name" value="PGP-type_phosphatase"/>
    <property type="match status" value="1"/>
</dbReference>
<dbReference type="GO" id="GO:0005737">
    <property type="term" value="C:cytoplasm"/>
    <property type="evidence" value="ECO:0007669"/>
    <property type="project" value="TreeGrafter"/>
</dbReference>
<feature type="binding site" evidence="8">
    <location>
        <position position="14"/>
    </location>
    <ligand>
        <name>Mg(2+)</name>
        <dbReference type="ChEBI" id="CHEBI:18420"/>
    </ligand>
</feature>
<dbReference type="OrthoDB" id="9810449at2"/>
<protein>
    <recommendedName>
        <fullName evidence="5">Acid sugar phosphatase</fullName>
        <ecNumber evidence="5">3.1.3.-</ecNumber>
    </recommendedName>
</protein>
<evidence type="ECO:0000256" key="8">
    <source>
        <dbReference type="PIRSR" id="PIRSR000915-3"/>
    </source>
</evidence>
<feature type="active site" description="Nucleophile" evidence="6">
    <location>
        <position position="12"/>
    </location>
</feature>
<dbReference type="AlphaFoldDB" id="A0A1I6RML8"/>
<dbReference type="NCBIfam" id="TIGR01457">
    <property type="entry name" value="HAD-SF-IIA-hyp2"/>
    <property type="match status" value="1"/>
</dbReference>
<dbReference type="NCBIfam" id="TIGR01460">
    <property type="entry name" value="HAD-SF-IIA"/>
    <property type="match status" value="1"/>
</dbReference>
<reference evidence="10" key="1">
    <citation type="submission" date="2016-10" db="EMBL/GenBank/DDBJ databases">
        <authorList>
            <person name="Varghese N."/>
            <person name="Submissions S."/>
        </authorList>
    </citation>
    <scope>NUCLEOTIDE SEQUENCE [LARGE SCALE GENOMIC DNA]</scope>
    <source>
        <strain evidence="10">DSM 45789</strain>
    </source>
</reference>
<keyword evidence="10" id="KW-1185">Reference proteome</keyword>
<dbReference type="EC" id="3.1.3.-" evidence="5"/>
<evidence type="ECO:0000256" key="3">
    <source>
        <dbReference type="ARBA" id="ARBA00022801"/>
    </source>
</evidence>
<gene>
    <name evidence="9" type="ORF">SAMN05444972_105193</name>
</gene>
<feature type="binding site" evidence="8">
    <location>
        <position position="209"/>
    </location>
    <ligand>
        <name>Mg(2+)</name>
        <dbReference type="ChEBI" id="CHEBI:18420"/>
    </ligand>
</feature>
<dbReference type="Gene3D" id="3.40.50.1000">
    <property type="entry name" value="HAD superfamily/HAD-like"/>
    <property type="match status" value="2"/>
</dbReference>
<evidence type="ECO:0000313" key="10">
    <source>
        <dbReference type="Proteomes" id="UP000198660"/>
    </source>
</evidence>
<feature type="active site" description="Proton donor" evidence="6">
    <location>
        <position position="14"/>
    </location>
</feature>
<feature type="binding site" evidence="8">
    <location>
        <position position="12"/>
    </location>
    <ligand>
        <name>Mg(2+)</name>
        <dbReference type="ChEBI" id="CHEBI:18420"/>
    </ligand>
</feature>
<comment type="similarity">
    <text evidence="1 5">Belongs to the HAD-like hydrolase superfamily. NagD family.</text>
</comment>
<dbReference type="InterPro" id="IPR023214">
    <property type="entry name" value="HAD_sf"/>
</dbReference>
<dbReference type="FunFam" id="3.40.50.1000:FF:000053">
    <property type="entry name" value="TIGR01457 family HAD hydrolase"/>
    <property type="match status" value="1"/>
</dbReference>
<feature type="binding site" evidence="7">
    <location>
        <position position="184"/>
    </location>
    <ligand>
        <name>substrate</name>
    </ligand>
</feature>
<evidence type="ECO:0000256" key="6">
    <source>
        <dbReference type="PIRSR" id="PIRSR000915-1"/>
    </source>
</evidence>